<dbReference type="PANTHER" id="PTHR24223:SF456">
    <property type="entry name" value="MULTIDRUG RESISTANCE-ASSOCIATED PROTEIN LETHAL(2)03659"/>
    <property type="match status" value="1"/>
</dbReference>
<dbReference type="Proteomes" id="UP000288716">
    <property type="component" value="Unassembled WGS sequence"/>
</dbReference>
<protein>
    <submittedName>
        <fullName evidence="12">ABC transporter-like protein 16</fullName>
    </submittedName>
</protein>
<evidence type="ECO:0000259" key="10">
    <source>
        <dbReference type="PROSITE" id="PS50893"/>
    </source>
</evidence>
<dbReference type="InterPro" id="IPR003439">
    <property type="entry name" value="ABC_transporter-like_ATP-bd"/>
</dbReference>
<dbReference type="GO" id="GO:0016887">
    <property type="term" value="F:ATP hydrolysis activity"/>
    <property type="evidence" value="ECO:0007669"/>
    <property type="project" value="InterPro"/>
</dbReference>
<dbReference type="EMBL" id="NCKV01007006">
    <property type="protein sequence ID" value="RWS23154.1"/>
    <property type="molecule type" value="Genomic_DNA"/>
</dbReference>
<dbReference type="InterPro" id="IPR036640">
    <property type="entry name" value="ABC1_TM_sf"/>
</dbReference>
<dbReference type="GO" id="GO:0016020">
    <property type="term" value="C:membrane"/>
    <property type="evidence" value="ECO:0007669"/>
    <property type="project" value="UniProtKB-SubCell"/>
</dbReference>
<keyword evidence="6" id="KW-0067">ATP-binding</keyword>
<organism evidence="12 13">
    <name type="scientific">Leptotrombidium deliense</name>
    <dbReference type="NCBI Taxonomy" id="299467"/>
    <lineage>
        <taxon>Eukaryota</taxon>
        <taxon>Metazoa</taxon>
        <taxon>Ecdysozoa</taxon>
        <taxon>Arthropoda</taxon>
        <taxon>Chelicerata</taxon>
        <taxon>Arachnida</taxon>
        <taxon>Acari</taxon>
        <taxon>Acariformes</taxon>
        <taxon>Trombidiformes</taxon>
        <taxon>Prostigmata</taxon>
        <taxon>Anystina</taxon>
        <taxon>Parasitengona</taxon>
        <taxon>Trombiculoidea</taxon>
        <taxon>Trombiculidae</taxon>
        <taxon>Leptotrombidium</taxon>
    </lineage>
</organism>
<dbReference type="Pfam" id="PF00005">
    <property type="entry name" value="ABC_tran"/>
    <property type="match status" value="1"/>
</dbReference>
<evidence type="ECO:0000256" key="9">
    <source>
        <dbReference type="SAM" id="Phobius"/>
    </source>
</evidence>
<keyword evidence="13" id="KW-1185">Reference proteome</keyword>
<keyword evidence="5" id="KW-0547">Nucleotide-binding</keyword>
<name>A0A443S6P1_9ACAR</name>
<dbReference type="Gene3D" id="3.40.50.300">
    <property type="entry name" value="P-loop containing nucleotide triphosphate hydrolases"/>
    <property type="match status" value="1"/>
</dbReference>
<dbReference type="InterPro" id="IPR050173">
    <property type="entry name" value="ABC_transporter_C-like"/>
</dbReference>
<evidence type="ECO:0000256" key="6">
    <source>
        <dbReference type="ARBA" id="ARBA00022840"/>
    </source>
</evidence>
<dbReference type="FunFam" id="1.20.1560.10:FF:000014">
    <property type="entry name" value="Multidrug resistance-associated protein member 4"/>
    <property type="match status" value="1"/>
</dbReference>
<dbReference type="VEuPathDB" id="VectorBase:LDEU008886"/>
<dbReference type="SUPFAM" id="SSF52540">
    <property type="entry name" value="P-loop containing nucleoside triphosphate hydrolases"/>
    <property type="match status" value="1"/>
</dbReference>
<evidence type="ECO:0000313" key="13">
    <source>
        <dbReference type="Proteomes" id="UP000288716"/>
    </source>
</evidence>
<comment type="caution">
    <text evidence="12">The sequence shown here is derived from an EMBL/GenBank/DDBJ whole genome shotgun (WGS) entry which is preliminary data.</text>
</comment>
<dbReference type="InterPro" id="IPR003593">
    <property type="entry name" value="AAA+_ATPase"/>
</dbReference>
<sequence length="565" mass="63899">QVAVLFVLSLMRAILFFLMCMRASVKLHDRLFRSVVRAPIAFFDNNPIGIILNRCSRDMGIIDDLLPPTAFDAFGILSNDLGITILIAYIDYWILLPTLLLVVIFYYVRKLYVNTAKDIKRLEGITRSPLFSHLSTSLNGLATIRAFNSQVRFEKKFDSIQDCHTSAWFLYIASSRWFIIMLDWICVCYITAITTSMILNMHSLNGSFIALAITSALMFSGGFQWGIRQLTEMETQMTSVERVDEYSSLPSEGELENTKSLKAANLWPEKGEIIFDNVCLKYGEHEVLKSLTFKISAKEKIGIVGRTGAGKSSIIAALFRLTESEGLIIIDGIDIKTIGLHDLRSKIAIIPQDPVLFSGTVRKNLDPFNEKSDDKLWNALIQVQLEKVISELPKGLETITSNDGCNFSVGQRQLICLARAILRENRILILDEATANVDPRTDSLIQETIRHVFCHCTIITIAHRLHTIMDSDKVLVLDAGIIKQFDEPFELLKDKEGLFYTMVKSTGKEMSENLHKMAQFAHESRLNEPRFVALQLANTLKDKCEYVMDAVIETEGEKENEITKF</sequence>
<dbReference type="PANTHER" id="PTHR24223">
    <property type="entry name" value="ATP-BINDING CASSETTE SUB-FAMILY C"/>
    <property type="match status" value="1"/>
</dbReference>
<feature type="non-terminal residue" evidence="12">
    <location>
        <position position="1"/>
    </location>
</feature>
<dbReference type="PROSITE" id="PS00211">
    <property type="entry name" value="ABC_TRANSPORTER_1"/>
    <property type="match status" value="1"/>
</dbReference>
<feature type="domain" description="ABC transmembrane type-1" evidence="11">
    <location>
        <begin position="2"/>
        <end position="235"/>
    </location>
</feature>
<feature type="transmembrane region" description="Helical" evidence="9">
    <location>
        <begin position="204"/>
        <end position="227"/>
    </location>
</feature>
<comment type="similarity">
    <text evidence="2">Belongs to the ABC transporter superfamily. ABCC family. Conjugate transporter (TC 3.A.1.208) subfamily.</text>
</comment>
<dbReference type="GO" id="GO:0140359">
    <property type="term" value="F:ABC-type transporter activity"/>
    <property type="evidence" value="ECO:0007669"/>
    <property type="project" value="InterPro"/>
</dbReference>
<dbReference type="PROSITE" id="PS50893">
    <property type="entry name" value="ABC_TRANSPORTER_2"/>
    <property type="match status" value="1"/>
</dbReference>
<evidence type="ECO:0000256" key="3">
    <source>
        <dbReference type="ARBA" id="ARBA00022448"/>
    </source>
</evidence>
<evidence type="ECO:0000256" key="5">
    <source>
        <dbReference type="ARBA" id="ARBA00022741"/>
    </source>
</evidence>
<evidence type="ECO:0000256" key="8">
    <source>
        <dbReference type="ARBA" id="ARBA00023136"/>
    </source>
</evidence>
<keyword evidence="8 9" id="KW-0472">Membrane</keyword>
<evidence type="ECO:0000256" key="1">
    <source>
        <dbReference type="ARBA" id="ARBA00004141"/>
    </source>
</evidence>
<feature type="transmembrane region" description="Helical" evidence="9">
    <location>
        <begin position="168"/>
        <end position="192"/>
    </location>
</feature>
<dbReference type="OrthoDB" id="6500128at2759"/>
<feature type="domain" description="ABC transporter" evidence="10">
    <location>
        <begin position="273"/>
        <end position="504"/>
    </location>
</feature>
<evidence type="ECO:0000313" key="12">
    <source>
        <dbReference type="EMBL" id="RWS23154.1"/>
    </source>
</evidence>
<proteinExistence type="inferred from homology"/>
<evidence type="ECO:0000259" key="11">
    <source>
        <dbReference type="PROSITE" id="PS50929"/>
    </source>
</evidence>
<dbReference type="STRING" id="299467.A0A443S6P1"/>
<evidence type="ECO:0000256" key="4">
    <source>
        <dbReference type="ARBA" id="ARBA00022692"/>
    </source>
</evidence>
<dbReference type="Pfam" id="PF00664">
    <property type="entry name" value="ABC_membrane"/>
    <property type="match status" value="1"/>
</dbReference>
<dbReference type="InterPro" id="IPR011527">
    <property type="entry name" value="ABC1_TM_dom"/>
</dbReference>
<evidence type="ECO:0000256" key="7">
    <source>
        <dbReference type="ARBA" id="ARBA00022989"/>
    </source>
</evidence>
<gene>
    <name evidence="12" type="ORF">B4U80_08539</name>
</gene>
<dbReference type="SUPFAM" id="SSF90123">
    <property type="entry name" value="ABC transporter transmembrane region"/>
    <property type="match status" value="1"/>
</dbReference>
<keyword evidence="7 9" id="KW-1133">Transmembrane helix</keyword>
<feature type="transmembrane region" description="Helical" evidence="9">
    <location>
        <begin position="81"/>
        <end position="108"/>
    </location>
</feature>
<accession>A0A443S6P1</accession>
<dbReference type="InterPro" id="IPR027417">
    <property type="entry name" value="P-loop_NTPase"/>
</dbReference>
<dbReference type="CDD" id="cd03244">
    <property type="entry name" value="ABCC_MRP_domain2"/>
    <property type="match status" value="1"/>
</dbReference>
<dbReference type="InterPro" id="IPR017871">
    <property type="entry name" value="ABC_transporter-like_CS"/>
</dbReference>
<keyword evidence="3" id="KW-0813">Transport</keyword>
<dbReference type="Gene3D" id="1.20.1560.10">
    <property type="entry name" value="ABC transporter type 1, transmembrane domain"/>
    <property type="match status" value="1"/>
</dbReference>
<dbReference type="PROSITE" id="PS50929">
    <property type="entry name" value="ABC_TM1F"/>
    <property type="match status" value="1"/>
</dbReference>
<dbReference type="GO" id="GO:0005524">
    <property type="term" value="F:ATP binding"/>
    <property type="evidence" value="ECO:0007669"/>
    <property type="project" value="UniProtKB-KW"/>
</dbReference>
<keyword evidence="4 9" id="KW-0812">Transmembrane</keyword>
<dbReference type="SMART" id="SM00382">
    <property type="entry name" value="AAA"/>
    <property type="match status" value="1"/>
</dbReference>
<dbReference type="AlphaFoldDB" id="A0A443S6P1"/>
<dbReference type="FunFam" id="3.40.50.300:FF:000163">
    <property type="entry name" value="Multidrug resistance-associated protein member 4"/>
    <property type="match status" value="1"/>
</dbReference>
<comment type="subcellular location">
    <subcellularLocation>
        <location evidence="1">Membrane</location>
        <topology evidence="1">Multi-pass membrane protein</topology>
    </subcellularLocation>
</comment>
<evidence type="ECO:0000256" key="2">
    <source>
        <dbReference type="ARBA" id="ARBA00009726"/>
    </source>
</evidence>
<reference evidence="12 13" key="1">
    <citation type="journal article" date="2018" name="Gigascience">
        <title>Genomes of trombidid mites reveal novel predicted allergens and laterally-transferred genes associated with secondary metabolism.</title>
        <authorList>
            <person name="Dong X."/>
            <person name="Chaisiri K."/>
            <person name="Xia D."/>
            <person name="Armstrong S.D."/>
            <person name="Fang Y."/>
            <person name="Donnelly M.J."/>
            <person name="Kadowaki T."/>
            <person name="McGarry J.W."/>
            <person name="Darby A.C."/>
            <person name="Makepeace B.L."/>
        </authorList>
    </citation>
    <scope>NUCLEOTIDE SEQUENCE [LARGE SCALE GENOMIC DNA]</scope>
    <source>
        <strain evidence="12">UoL-UT</strain>
    </source>
</reference>